<accession>A0A4S2CU01</accession>
<protein>
    <submittedName>
        <fullName evidence="1">Uncharacterized protein</fullName>
    </submittedName>
</protein>
<proteinExistence type="predicted"/>
<comment type="caution">
    <text evidence="1">The sequence shown here is derived from an EMBL/GenBank/DDBJ whole genome shotgun (WGS) entry which is preliminary data.</text>
</comment>
<evidence type="ECO:0000313" key="1">
    <source>
        <dbReference type="EMBL" id="TGY32348.1"/>
    </source>
</evidence>
<organism evidence="1 2">
    <name type="scientific">Stenotrophomonas maltophilia</name>
    <name type="common">Pseudomonas maltophilia</name>
    <name type="synonym">Xanthomonas maltophilia</name>
    <dbReference type="NCBI Taxonomy" id="40324"/>
    <lineage>
        <taxon>Bacteria</taxon>
        <taxon>Pseudomonadati</taxon>
        <taxon>Pseudomonadota</taxon>
        <taxon>Gammaproteobacteria</taxon>
        <taxon>Lysobacterales</taxon>
        <taxon>Lysobacteraceae</taxon>
        <taxon>Stenotrophomonas</taxon>
        <taxon>Stenotrophomonas maltophilia group</taxon>
    </lineage>
</organism>
<evidence type="ECO:0000313" key="2">
    <source>
        <dbReference type="Proteomes" id="UP000306631"/>
    </source>
</evidence>
<dbReference type="AlphaFoldDB" id="A0A4S2CU01"/>
<reference evidence="1 2" key="1">
    <citation type="submission" date="2019-04" db="EMBL/GenBank/DDBJ databases">
        <title>Microbes associate with the intestines of laboratory mice.</title>
        <authorList>
            <person name="Navarre W."/>
            <person name="Wong E."/>
            <person name="Huang K."/>
            <person name="Tropini C."/>
            <person name="Ng K."/>
            <person name="Yu B."/>
        </authorList>
    </citation>
    <scope>NUCLEOTIDE SEQUENCE [LARGE SCALE GENOMIC DNA]</scope>
    <source>
        <strain evidence="1 2">NM62_B4-13</strain>
    </source>
</reference>
<dbReference type="Proteomes" id="UP000306631">
    <property type="component" value="Unassembled WGS sequence"/>
</dbReference>
<gene>
    <name evidence="1" type="ORF">E5352_16420</name>
</gene>
<sequence>MGSLGFCTIFASACTPERAADVNVINQQPGNPLAIDYAMSVADVLRSTAAPLDCSVRIVDVVRVAGAGTIEPTTQRFYFAIVGSDDRFLEADSCGVDMTTCARTVAHTAKRLCLSARGTQPF</sequence>
<name>A0A4S2CU01_STEMA</name>
<dbReference type="RefSeq" id="WP_136006570.1">
    <property type="nucleotide sequence ID" value="NZ_SRYW01000017.1"/>
</dbReference>
<dbReference type="EMBL" id="SRYW01000017">
    <property type="protein sequence ID" value="TGY32348.1"/>
    <property type="molecule type" value="Genomic_DNA"/>
</dbReference>